<organism evidence="1 2">
    <name type="scientific">Tropicimonas omnivorans</name>
    <dbReference type="NCBI Taxonomy" id="3075590"/>
    <lineage>
        <taxon>Bacteria</taxon>
        <taxon>Pseudomonadati</taxon>
        <taxon>Pseudomonadota</taxon>
        <taxon>Alphaproteobacteria</taxon>
        <taxon>Rhodobacterales</taxon>
        <taxon>Roseobacteraceae</taxon>
        <taxon>Tropicimonas</taxon>
    </lineage>
</organism>
<accession>A0ABU3DDY7</accession>
<comment type="caution">
    <text evidence="1">The sequence shown here is derived from an EMBL/GenBank/DDBJ whole genome shotgun (WGS) entry which is preliminary data.</text>
</comment>
<evidence type="ECO:0000313" key="1">
    <source>
        <dbReference type="EMBL" id="MDT0681936.1"/>
    </source>
</evidence>
<name>A0ABU3DDY7_9RHOB</name>
<keyword evidence="2" id="KW-1185">Reference proteome</keyword>
<sequence length="336" mass="37700">MSAPSEPRTRREELADEPWRFDILALLRELERMHPDKPRIGRAPVMREEIVRLGQDPFYEFPASNIQSAEFDKDGPVQLRARFLGFFGPQGALPLLTTLEAYRWQQGRDDSFVRFVDIFATRLMQLFFRAWADARPIAQFDRPDDDRFADYVGSMIGIGTPDAKGRDSIPDCAKLPYAGLMAGRVKSAARLQTVIRGILGVEARLRERVGMWLDFEQSDLTRMGRTGAELGRTTHAGARVYSINDKAVIEIRTTSYDEYRSFLPGQPAFQHLADLVRFYLGETVDFDVELTLPATARPAARLGQAGQLGWTSWANPGDAEPGESITGATFSLHEAA</sequence>
<gene>
    <name evidence="1" type="primary">tssG</name>
    <name evidence="1" type="ORF">RM543_04500</name>
</gene>
<dbReference type="PANTHER" id="PTHR35564:SF4">
    <property type="entry name" value="CYTOPLASMIC PROTEIN"/>
    <property type="match status" value="1"/>
</dbReference>
<dbReference type="Pfam" id="PF06996">
    <property type="entry name" value="T6SS_TssG"/>
    <property type="match status" value="1"/>
</dbReference>
<evidence type="ECO:0000313" key="2">
    <source>
        <dbReference type="Proteomes" id="UP001265259"/>
    </source>
</evidence>
<reference evidence="1 2" key="1">
    <citation type="submission" date="2023-09" db="EMBL/GenBank/DDBJ databases">
        <authorList>
            <person name="Rey-Velasco X."/>
        </authorList>
    </citation>
    <scope>NUCLEOTIDE SEQUENCE [LARGE SCALE GENOMIC DNA]</scope>
    <source>
        <strain evidence="1 2">F158</strain>
    </source>
</reference>
<dbReference type="NCBIfam" id="TIGR03347">
    <property type="entry name" value="VI_chp_1"/>
    <property type="match status" value="1"/>
</dbReference>
<dbReference type="EMBL" id="JAVRHL010000001">
    <property type="protein sequence ID" value="MDT0681936.1"/>
    <property type="molecule type" value="Genomic_DNA"/>
</dbReference>
<dbReference type="Proteomes" id="UP001265259">
    <property type="component" value="Unassembled WGS sequence"/>
</dbReference>
<dbReference type="PANTHER" id="PTHR35564">
    <property type="match status" value="1"/>
</dbReference>
<dbReference type="InterPro" id="IPR010732">
    <property type="entry name" value="T6SS_TssG-like"/>
</dbReference>
<protein>
    <submittedName>
        <fullName evidence="1">Type VI secretion system baseplate subunit TssG</fullName>
    </submittedName>
</protein>
<dbReference type="RefSeq" id="WP_311689686.1">
    <property type="nucleotide sequence ID" value="NZ_JAVRHL010000001.1"/>
</dbReference>
<proteinExistence type="predicted"/>